<evidence type="ECO:0000313" key="2">
    <source>
        <dbReference type="EMBL" id="KKP47626.1"/>
    </source>
</evidence>
<organism evidence="2 3">
    <name type="scientific">Candidatus Woesebacteria bacterium GW2011_GWA2_33_28</name>
    <dbReference type="NCBI Taxonomy" id="1618561"/>
    <lineage>
        <taxon>Bacteria</taxon>
        <taxon>Candidatus Woeseibacteriota</taxon>
    </lineage>
</organism>
<comment type="caution">
    <text evidence="2">The sequence shown here is derived from an EMBL/GenBank/DDBJ whole genome shotgun (WGS) entry which is preliminary data.</text>
</comment>
<evidence type="ECO:0000313" key="3">
    <source>
        <dbReference type="Proteomes" id="UP000033995"/>
    </source>
</evidence>
<protein>
    <submittedName>
        <fullName evidence="2">Uncharacterized protein</fullName>
    </submittedName>
</protein>
<dbReference type="AlphaFoldDB" id="A0A0G0A8P1"/>
<keyword evidence="1" id="KW-0812">Transmembrane</keyword>
<dbReference type="EMBL" id="LBOZ01000003">
    <property type="protein sequence ID" value="KKP47626.1"/>
    <property type="molecule type" value="Genomic_DNA"/>
</dbReference>
<keyword evidence="1" id="KW-1133">Transmembrane helix</keyword>
<gene>
    <name evidence="2" type="ORF">UR38_C0003G0031</name>
</gene>
<feature type="transmembrane region" description="Helical" evidence="1">
    <location>
        <begin position="54"/>
        <end position="69"/>
    </location>
</feature>
<reference evidence="2 3" key="1">
    <citation type="journal article" date="2015" name="Nature">
        <title>rRNA introns, odd ribosomes, and small enigmatic genomes across a large radiation of phyla.</title>
        <authorList>
            <person name="Brown C.T."/>
            <person name="Hug L.A."/>
            <person name="Thomas B.C."/>
            <person name="Sharon I."/>
            <person name="Castelle C.J."/>
            <person name="Singh A."/>
            <person name="Wilkins M.J."/>
            <person name="Williams K.H."/>
            <person name="Banfield J.F."/>
        </authorList>
    </citation>
    <scope>NUCLEOTIDE SEQUENCE [LARGE SCALE GENOMIC DNA]</scope>
</reference>
<keyword evidence="1" id="KW-0472">Membrane</keyword>
<accession>A0A0G0A8P1</accession>
<proteinExistence type="predicted"/>
<evidence type="ECO:0000256" key="1">
    <source>
        <dbReference type="SAM" id="Phobius"/>
    </source>
</evidence>
<sequence length="94" mass="10394">MKAEIDQSGKVEHLNTHTVVSLANHVSGSVYLSATEKIKLIKILRKSIFNRAEFIYKIFAIIVAILKLGKKRNRALSASPPAFTHGVRLVLGLL</sequence>
<name>A0A0G0A8P1_9BACT</name>
<dbReference type="Proteomes" id="UP000033995">
    <property type="component" value="Unassembled WGS sequence"/>
</dbReference>